<evidence type="ECO:0000313" key="2">
    <source>
        <dbReference type="Proteomes" id="UP000186015"/>
    </source>
</evidence>
<proteinExistence type="predicted"/>
<sequence length="264" mass="30479">MNRLIIIEGLPCSGKSTTSKFIAEKLGAVFVDEGTGSHPADYEFHSFVNNLALNTFSTEEQALIKEKSALRRDGHIVPLGEFSGELFDKLLRYKIYDFLPWETEMPIMLDKWREFVKSVKPDERYVFNCVLLQNPMCETMMRFGFDTERSAAYIRSICDIISPLEPFVVYLHSSDIRSAIEKALPERGADWLNSVIDYHCNGAYGKANNIIGYDGYIKALEERQKREVEILRRLKVPYIILSDPQADWQKAYTRIEQCLENLVR</sequence>
<dbReference type="AlphaFoldDB" id="A0A1H7GP69"/>
<dbReference type="OrthoDB" id="8211253at2"/>
<name>A0A1H7GP69_RUMAL</name>
<dbReference type="Gene3D" id="3.40.50.300">
    <property type="entry name" value="P-loop containing nucleotide triphosphate hydrolases"/>
    <property type="match status" value="1"/>
</dbReference>
<evidence type="ECO:0008006" key="3">
    <source>
        <dbReference type="Google" id="ProtNLM"/>
    </source>
</evidence>
<dbReference type="RefSeq" id="WP_074829487.1">
    <property type="nucleotide sequence ID" value="NZ_FOAT01000002.1"/>
</dbReference>
<organism evidence="1 2">
    <name type="scientific">Ruminococcus albus</name>
    <dbReference type="NCBI Taxonomy" id="1264"/>
    <lineage>
        <taxon>Bacteria</taxon>
        <taxon>Bacillati</taxon>
        <taxon>Bacillota</taxon>
        <taxon>Clostridia</taxon>
        <taxon>Eubacteriales</taxon>
        <taxon>Oscillospiraceae</taxon>
        <taxon>Ruminococcus</taxon>
    </lineage>
</organism>
<gene>
    <name evidence="1" type="ORF">SAMN05216469_102205</name>
</gene>
<reference evidence="1 2" key="1">
    <citation type="submission" date="2016-10" db="EMBL/GenBank/DDBJ databases">
        <authorList>
            <person name="de Groot N.N."/>
        </authorList>
    </citation>
    <scope>NUCLEOTIDE SEQUENCE [LARGE SCALE GENOMIC DNA]</scope>
    <source>
        <strain evidence="1 2">KH2T6</strain>
    </source>
</reference>
<dbReference type="Proteomes" id="UP000186015">
    <property type="component" value="Unassembled WGS sequence"/>
</dbReference>
<dbReference type="SUPFAM" id="SSF52540">
    <property type="entry name" value="P-loop containing nucleoside triphosphate hydrolases"/>
    <property type="match status" value="1"/>
</dbReference>
<evidence type="ECO:0000313" key="1">
    <source>
        <dbReference type="EMBL" id="SEK39963.1"/>
    </source>
</evidence>
<accession>A0A1H7GP69</accession>
<dbReference type="EMBL" id="FOAT01000002">
    <property type="protein sequence ID" value="SEK39963.1"/>
    <property type="molecule type" value="Genomic_DNA"/>
</dbReference>
<protein>
    <recommendedName>
        <fullName evidence="3">Shikimate kinase</fullName>
    </recommendedName>
</protein>
<dbReference type="InterPro" id="IPR027417">
    <property type="entry name" value="P-loop_NTPase"/>
</dbReference>